<feature type="region of interest" description="Disordered" evidence="1">
    <location>
        <begin position="420"/>
        <end position="439"/>
    </location>
</feature>
<reference evidence="2" key="1">
    <citation type="journal article" date="2014" name="Genome Biol. Evol.">
        <title>Gene Loss Rather Than Gene Gain Is Associated with a Host Jump from Monocots to Dicots in the Smut Fungus Melanopsichium pennsylvanicum.</title>
        <authorList>
            <person name="Sharma R."/>
            <person name="Mishra B."/>
            <person name="Runge F."/>
            <person name="Thines M."/>
        </authorList>
    </citation>
    <scope>NUCLEOTIDE SEQUENCE</scope>
    <source>
        <strain evidence="2">4</strain>
    </source>
</reference>
<feature type="region of interest" description="Disordered" evidence="1">
    <location>
        <begin position="230"/>
        <end position="314"/>
    </location>
</feature>
<protein>
    <submittedName>
        <fullName evidence="2">Uncharacterized protein</fullName>
    </submittedName>
</protein>
<feature type="region of interest" description="Disordered" evidence="1">
    <location>
        <begin position="326"/>
        <end position="354"/>
    </location>
</feature>
<feature type="compositionally biased region" description="Polar residues" evidence="1">
    <location>
        <begin position="256"/>
        <end position="279"/>
    </location>
</feature>
<name>A0A077R1D5_9BASI</name>
<organism evidence="2">
    <name type="scientific">Melanopsichium pennsylvanicum 4</name>
    <dbReference type="NCBI Taxonomy" id="1398559"/>
    <lineage>
        <taxon>Eukaryota</taxon>
        <taxon>Fungi</taxon>
        <taxon>Dikarya</taxon>
        <taxon>Basidiomycota</taxon>
        <taxon>Ustilaginomycotina</taxon>
        <taxon>Ustilaginomycetes</taxon>
        <taxon>Ustilaginales</taxon>
        <taxon>Ustilaginaceae</taxon>
        <taxon>Melanopsichium</taxon>
    </lineage>
</organism>
<dbReference type="EMBL" id="HG529683">
    <property type="protein sequence ID" value="CDI56305.1"/>
    <property type="molecule type" value="Genomic_DNA"/>
</dbReference>
<feature type="region of interest" description="Disordered" evidence="1">
    <location>
        <begin position="89"/>
        <end position="114"/>
    </location>
</feature>
<sequence>MAASQYTVMSRPSLGHRCISEQAPLCDPSANPLSGTHLRGAKTASGAPTCIGAQLPYSPLLPLPPASNSKFTKLRTELVDAEQSENLAPHHTLGQHCGPVSPSALASRRQARRGVSESLILHSQQMKHSRTAVVAKPPSALGPKSTLRLDISAASNLCGQPAVKSAGMIRSYSVPVATQEEYDEQQRIMALGVSSVDRHAANSSWWQYGWPSPGGVNHRHVHRVPAPAVPEFLGESRPSSQTKLSTVITPRPAEPSPNSGSPAVSRPSGRNSKTHSSCSPKMKSKHLPGIHQPTFQHSSSRSSASSSPKLGRSPLSVISVNLPSFDQQQSHEQTSSSDEEDKSSVDTPAETDAFDIEMDTLNQRFAEWSRYKTTSASPSFKVPQQMVENEAQDEDDYFNLVHDHDHDHELTCHTFLRLGGGSDTSDEARTPRASSPRPLSKAALHLHNHGSIMEAESGQETTRWSGSFDFIHPDHLL</sequence>
<feature type="compositionally biased region" description="Low complexity" evidence="1">
    <location>
        <begin position="298"/>
        <end position="307"/>
    </location>
</feature>
<evidence type="ECO:0000256" key="1">
    <source>
        <dbReference type="SAM" id="MobiDB-lite"/>
    </source>
</evidence>
<evidence type="ECO:0000313" key="2">
    <source>
        <dbReference type="EMBL" id="CDI56305.1"/>
    </source>
</evidence>
<dbReference type="AlphaFoldDB" id="A0A077R1D5"/>
<accession>A0A077R1D5</accession>
<feature type="compositionally biased region" description="Polar residues" evidence="1">
    <location>
        <begin position="237"/>
        <end position="248"/>
    </location>
</feature>
<proteinExistence type="predicted"/>